<keyword evidence="2" id="KW-1185">Reference proteome</keyword>
<dbReference type="EMBL" id="BTSX01000001">
    <property type="protein sequence ID" value="GMS80769.1"/>
    <property type="molecule type" value="Genomic_DNA"/>
</dbReference>
<feature type="non-terminal residue" evidence="1">
    <location>
        <position position="1"/>
    </location>
</feature>
<sequence>TFQPGKYALKNFGPYATQFTFYVVQKDAPNIDTPVYTLGGKVGVPHQRYVTFLTDMPGFRIKDISGDLSNDAVRVYTTGVQAIGSGCNPVYTSRSADNAARSTLNILSPIATINFGSSKGLHYATFVGDYSTIYTDVGTSSIYVSPGYVGCGGSQLYSNY</sequence>
<proteinExistence type="predicted"/>
<dbReference type="AlphaFoldDB" id="A0AAV5SL02"/>
<accession>A0AAV5SL02</accession>
<comment type="caution">
    <text evidence="1">The sequence shown here is derived from an EMBL/GenBank/DDBJ whole genome shotgun (WGS) entry which is preliminary data.</text>
</comment>
<protein>
    <submittedName>
        <fullName evidence="1">Uncharacterized protein</fullName>
    </submittedName>
</protein>
<evidence type="ECO:0000313" key="2">
    <source>
        <dbReference type="Proteomes" id="UP001432027"/>
    </source>
</evidence>
<organism evidence="1 2">
    <name type="scientific">Pristionchus entomophagus</name>
    <dbReference type="NCBI Taxonomy" id="358040"/>
    <lineage>
        <taxon>Eukaryota</taxon>
        <taxon>Metazoa</taxon>
        <taxon>Ecdysozoa</taxon>
        <taxon>Nematoda</taxon>
        <taxon>Chromadorea</taxon>
        <taxon>Rhabditida</taxon>
        <taxon>Rhabditina</taxon>
        <taxon>Diplogasteromorpha</taxon>
        <taxon>Diplogasteroidea</taxon>
        <taxon>Neodiplogasteridae</taxon>
        <taxon>Pristionchus</taxon>
    </lineage>
</organism>
<evidence type="ECO:0000313" key="1">
    <source>
        <dbReference type="EMBL" id="GMS80769.1"/>
    </source>
</evidence>
<gene>
    <name evidence="1" type="ORF">PENTCL1PPCAC_2944</name>
</gene>
<dbReference type="Proteomes" id="UP001432027">
    <property type="component" value="Unassembled WGS sequence"/>
</dbReference>
<reference evidence="1" key="1">
    <citation type="submission" date="2023-10" db="EMBL/GenBank/DDBJ databases">
        <title>Genome assembly of Pristionchus species.</title>
        <authorList>
            <person name="Yoshida K."/>
            <person name="Sommer R.J."/>
        </authorList>
    </citation>
    <scope>NUCLEOTIDE SEQUENCE</scope>
    <source>
        <strain evidence="1">RS0144</strain>
    </source>
</reference>
<name>A0AAV5SL02_9BILA</name>